<dbReference type="OrthoDB" id="667577at2759"/>
<evidence type="ECO:0000256" key="1">
    <source>
        <dbReference type="PROSITE-ProRule" id="PRU00267"/>
    </source>
</evidence>
<dbReference type="InterPro" id="IPR036910">
    <property type="entry name" value="HMG_box_dom_sf"/>
</dbReference>
<dbReference type="GO" id="GO:0005634">
    <property type="term" value="C:nucleus"/>
    <property type="evidence" value="ECO:0007669"/>
    <property type="project" value="UniProtKB-UniRule"/>
</dbReference>
<evidence type="ECO:0000313" key="3">
    <source>
        <dbReference type="EMBL" id="CAG8620018.1"/>
    </source>
</evidence>
<dbReference type="EMBL" id="CAJVPV010007525">
    <property type="protein sequence ID" value="CAG8620018.1"/>
    <property type="molecule type" value="Genomic_DNA"/>
</dbReference>
<dbReference type="SUPFAM" id="SSF47095">
    <property type="entry name" value="HMG-box"/>
    <property type="match status" value="1"/>
</dbReference>
<keyword evidence="4" id="KW-1185">Reference proteome</keyword>
<comment type="caution">
    <text evidence="3">The sequence shown here is derived from an EMBL/GenBank/DDBJ whole genome shotgun (WGS) entry which is preliminary data.</text>
</comment>
<dbReference type="AlphaFoldDB" id="A0A9N9GLW5"/>
<keyword evidence="1" id="KW-0539">Nucleus</keyword>
<proteinExistence type="predicted"/>
<organism evidence="3 4">
    <name type="scientific">Acaulospora morrowiae</name>
    <dbReference type="NCBI Taxonomy" id="94023"/>
    <lineage>
        <taxon>Eukaryota</taxon>
        <taxon>Fungi</taxon>
        <taxon>Fungi incertae sedis</taxon>
        <taxon>Mucoromycota</taxon>
        <taxon>Glomeromycotina</taxon>
        <taxon>Glomeromycetes</taxon>
        <taxon>Diversisporales</taxon>
        <taxon>Acaulosporaceae</taxon>
        <taxon>Acaulospora</taxon>
    </lineage>
</organism>
<accession>A0A9N9GLW5</accession>
<dbReference type="InterPro" id="IPR056775">
    <property type="entry name" value="YABBY_C"/>
</dbReference>
<dbReference type="InterPro" id="IPR009071">
    <property type="entry name" value="HMG_box_dom"/>
</dbReference>
<reference evidence="3" key="1">
    <citation type="submission" date="2021-06" db="EMBL/GenBank/DDBJ databases">
        <authorList>
            <person name="Kallberg Y."/>
            <person name="Tangrot J."/>
            <person name="Rosling A."/>
        </authorList>
    </citation>
    <scope>NUCLEOTIDE SEQUENCE</scope>
    <source>
        <strain evidence="3">CL551</strain>
    </source>
</reference>
<evidence type="ECO:0000259" key="2">
    <source>
        <dbReference type="PROSITE" id="PS50118"/>
    </source>
</evidence>
<keyword evidence="1" id="KW-0238">DNA-binding</keyword>
<feature type="DNA-binding region" description="HMG box" evidence="1">
    <location>
        <begin position="140"/>
        <end position="186"/>
    </location>
</feature>
<evidence type="ECO:0000313" key="4">
    <source>
        <dbReference type="Proteomes" id="UP000789342"/>
    </source>
</evidence>
<dbReference type="Gene3D" id="1.10.30.10">
    <property type="entry name" value="High mobility group box domain"/>
    <property type="match status" value="1"/>
</dbReference>
<sequence>DIMGLRPTSQFTNIIPERHVMNYHKYISRERSTKKLERIDPKFFKLKDTLTEYVVNFEDPNLVRVPPSSYKTSSTQLTTSQCLKPRPLKRLPVRVLSNFSYKKFFGEDSRPPTPRHFTLFFATSILHLQAFTIARLFICGKRKLSPYNAFMKSELPKVKAENPNLEHKAAFKLVAERWKSSSENPK</sequence>
<protein>
    <submittedName>
        <fullName evidence="3">1676_t:CDS:1</fullName>
    </submittedName>
</protein>
<gene>
    <name evidence="3" type="ORF">AMORRO_LOCUS8617</name>
</gene>
<dbReference type="PROSITE" id="PS50118">
    <property type="entry name" value="HMG_BOX_2"/>
    <property type="match status" value="1"/>
</dbReference>
<dbReference type="CDD" id="cd00084">
    <property type="entry name" value="HMG-box_SF"/>
    <property type="match status" value="1"/>
</dbReference>
<dbReference type="Pfam" id="PF04690">
    <property type="entry name" value="YABBY"/>
    <property type="match status" value="1"/>
</dbReference>
<feature type="non-terminal residue" evidence="3">
    <location>
        <position position="186"/>
    </location>
</feature>
<name>A0A9N9GLW5_9GLOM</name>
<dbReference type="Proteomes" id="UP000789342">
    <property type="component" value="Unassembled WGS sequence"/>
</dbReference>
<feature type="non-terminal residue" evidence="3">
    <location>
        <position position="1"/>
    </location>
</feature>
<dbReference type="GO" id="GO:0003677">
    <property type="term" value="F:DNA binding"/>
    <property type="evidence" value="ECO:0007669"/>
    <property type="project" value="UniProtKB-UniRule"/>
</dbReference>
<feature type="domain" description="HMG box" evidence="2">
    <location>
        <begin position="140"/>
        <end position="186"/>
    </location>
</feature>